<protein>
    <submittedName>
        <fullName evidence="2">Receptor accessory protein 5</fullName>
    </submittedName>
</protein>
<keyword evidence="1" id="KW-0812">Transmembrane</keyword>
<keyword evidence="1" id="KW-1133">Transmembrane helix</keyword>
<feature type="transmembrane region" description="Helical" evidence="1">
    <location>
        <begin position="36"/>
        <end position="69"/>
    </location>
</feature>
<sequence length="71" mass="7863">MAHGLKERFEKFLYEKNLMTDVLAKIEARTGVSRSYIACAVVLLVAVYLVVGYGASLLCNLIGFVYPAYIS</sequence>
<dbReference type="Ensembl" id="ENSSANT00000037148.1">
    <property type="protein sequence ID" value="ENSSANP00000034872.1"/>
    <property type="gene ID" value="ENSSANG00000017905.1"/>
</dbReference>
<reference evidence="2" key="2">
    <citation type="submission" date="2025-09" db="UniProtKB">
        <authorList>
            <consortium name="Ensembl"/>
        </authorList>
    </citation>
    <scope>IDENTIFICATION</scope>
</reference>
<keyword evidence="3" id="KW-1185">Reference proteome</keyword>
<evidence type="ECO:0000256" key="1">
    <source>
        <dbReference type="SAM" id="Phobius"/>
    </source>
</evidence>
<dbReference type="AlphaFoldDB" id="A0A671MW49"/>
<proteinExistence type="predicted"/>
<dbReference type="Proteomes" id="UP000472260">
    <property type="component" value="Unassembled WGS sequence"/>
</dbReference>
<evidence type="ECO:0000313" key="2">
    <source>
        <dbReference type="Ensembl" id="ENSSANP00000034872.1"/>
    </source>
</evidence>
<reference evidence="2" key="1">
    <citation type="submission" date="2025-08" db="UniProtKB">
        <authorList>
            <consortium name="Ensembl"/>
        </authorList>
    </citation>
    <scope>IDENTIFICATION</scope>
</reference>
<organism evidence="2 3">
    <name type="scientific">Sinocyclocheilus anshuiensis</name>
    <dbReference type="NCBI Taxonomy" id="1608454"/>
    <lineage>
        <taxon>Eukaryota</taxon>
        <taxon>Metazoa</taxon>
        <taxon>Chordata</taxon>
        <taxon>Craniata</taxon>
        <taxon>Vertebrata</taxon>
        <taxon>Euteleostomi</taxon>
        <taxon>Actinopterygii</taxon>
        <taxon>Neopterygii</taxon>
        <taxon>Teleostei</taxon>
        <taxon>Ostariophysi</taxon>
        <taxon>Cypriniformes</taxon>
        <taxon>Cyprinidae</taxon>
        <taxon>Cyprininae</taxon>
        <taxon>Sinocyclocheilus</taxon>
    </lineage>
</organism>
<name>A0A671MW49_9TELE</name>
<evidence type="ECO:0000313" key="3">
    <source>
        <dbReference type="Proteomes" id="UP000472260"/>
    </source>
</evidence>
<keyword evidence="1" id="KW-0472">Membrane</keyword>
<accession>A0A671MW49</accession>